<dbReference type="Gene3D" id="3.40.1280.10">
    <property type="match status" value="1"/>
</dbReference>
<dbReference type="SUPFAM" id="SSF55315">
    <property type="entry name" value="L30e-like"/>
    <property type="match status" value="1"/>
</dbReference>
<protein>
    <submittedName>
        <fullName evidence="5">RNA methyltransferase, TrmH family</fullName>
    </submittedName>
</protein>
<dbReference type="GO" id="GO:0032259">
    <property type="term" value="P:methylation"/>
    <property type="evidence" value="ECO:0007669"/>
    <property type="project" value="UniProtKB-KW"/>
</dbReference>
<evidence type="ECO:0000256" key="1">
    <source>
        <dbReference type="ARBA" id="ARBA00007228"/>
    </source>
</evidence>
<evidence type="ECO:0000313" key="5">
    <source>
        <dbReference type="EMBL" id="SDO98109.1"/>
    </source>
</evidence>
<feature type="domain" description="RNA 2-O ribose methyltransferase substrate binding" evidence="4">
    <location>
        <begin position="31"/>
        <end position="100"/>
    </location>
</feature>
<dbReference type="Pfam" id="PF22435">
    <property type="entry name" value="MRM3-like_sub_bind"/>
    <property type="match status" value="1"/>
</dbReference>
<dbReference type="InterPro" id="IPR029026">
    <property type="entry name" value="tRNA_m1G_MTases_N"/>
</dbReference>
<name>A0A1H0NZS7_9BACI</name>
<dbReference type="STRING" id="930152.SAMN05216565_10189"/>
<dbReference type="PANTHER" id="PTHR43191:SF2">
    <property type="entry name" value="RRNA METHYLTRANSFERASE 3, MITOCHONDRIAL"/>
    <property type="match status" value="1"/>
</dbReference>
<dbReference type="GO" id="GO:0006396">
    <property type="term" value="P:RNA processing"/>
    <property type="evidence" value="ECO:0007669"/>
    <property type="project" value="InterPro"/>
</dbReference>
<evidence type="ECO:0000313" key="6">
    <source>
        <dbReference type="Proteomes" id="UP000199159"/>
    </source>
</evidence>
<organism evidence="5 6">
    <name type="scientific">Litchfieldia salsa</name>
    <dbReference type="NCBI Taxonomy" id="930152"/>
    <lineage>
        <taxon>Bacteria</taxon>
        <taxon>Bacillati</taxon>
        <taxon>Bacillota</taxon>
        <taxon>Bacilli</taxon>
        <taxon>Bacillales</taxon>
        <taxon>Bacillaceae</taxon>
        <taxon>Litchfieldia</taxon>
    </lineage>
</organism>
<comment type="similarity">
    <text evidence="1">Belongs to the class IV-like SAM-binding methyltransferase superfamily. RNA methyltransferase TrmH family.</text>
</comment>
<dbReference type="RefSeq" id="WP_090849088.1">
    <property type="nucleotide sequence ID" value="NZ_FNJU01000001.1"/>
</dbReference>
<dbReference type="Gene3D" id="3.30.1330.30">
    <property type="match status" value="1"/>
</dbReference>
<keyword evidence="3 5" id="KW-0808">Transferase</keyword>
<dbReference type="InterPro" id="IPR001537">
    <property type="entry name" value="SpoU_MeTrfase"/>
</dbReference>
<evidence type="ECO:0000259" key="4">
    <source>
        <dbReference type="SMART" id="SM00967"/>
    </source>
</evidence>
<dbReference type="InterPro" id="IPR051259">
    <property type="entry name" value="rRNA_Methyltransferase"/>
</dbReference>
<dbReference type="SMART" id="SM00967">
    <property type="entry name" value="SpoU_sub_bind"/>
    <property type="match status" value="1"/>
</dbReference>
<gene>
    <name evidence="5" type="ORF">SAMN05216565_10189</name>
</gene>
<keyword evidence="6" id="KW-1185">Reference proteome</keyword>
<dbReference type="PANTHER" id="PTHR43191">
    <property type="entry name" value="RRNA METHYLTRANSFERASE 3"/>
    <property type="match status" value="1"/>
</dbReference>
<sequence>MKKIESIKNPLVKEWKKLQTRKERERTQSFLIEGFHLVEEALGYPDRVTQIIISENAEMPSRWELNDITIIVVTDEIMKEICDTETTQGIAAVCKKVDSHDLNMDKPSPRFLLIDAVQDPGNLGTIIRTAEAAGIDAIFIGEGTVDIYNSKVVRSTQGAIFHLPIIKGNLHEWIRRLKERNIPVYGTALQNAVPYQEVSSKGSFALIVGNEGNGVAKDLLVETTQNLYIPIYGKSESLNVAIAAAILVYHLR</sequence>
<accession>A0A1H0NZS7</accession>
<reference evidence="6" key="1">
    <citation type="submission" date="2016-10" db="EMBL/GenBank/DDBJ databases">
        <authorList>
            <person name="Varghese N."/>
            <person name="Submissions S."/>
        </authorList>
    </citation>
    <scope>NUCLEOTIDE SEQUENCE [LARGE SCALE GENOMIC DNA]</scope>
    <source>
        <strain evidence="6">IBRC-M10078</strain>
    </source>
</reference>
<dbReference type="InterPro" id="IPR053888">
    <property type="entry name" value="MRM3-like_sub_bind"/>
</dbReference>
<dbReference type="EMBL" id="FNJU01000001">
    <property type="protein sequence ID" value="SDO98109.1"/>
    <property type="molecule type" value="Genomic_DNA"/>
</dbReference>
<dbReference type="GO" id="GO:0003723">
    <property type="term" value="F:RNA binding"/>
    <property type="evidence" value="ECO:0007669"/>
    <property type="project" value="InterPro"/>
</dbReference>
<dbReference type="OrthoDB" id="9794400at2"/>
<dbReference type="AlphaFoldDB" id="A0A1H0NZS7"/>
<dbReference type="InterPro" id="IPR013123">
    <property type="entry name" value="SpoU_subst-bd"/>
</dbReference>
<dbReference type="Pfam" id="PF00588">
    <property type="entry name" value="SpoU_methylase"/>
    <property type="match status" value="1"/>
</dbReference>
<proteinExistence type="inferred from homology"/>
<dbReference type="Proteomes" id="UP000199159">
    <property type="component" value="Unassembled WGS sequence"/>
</dbReference>
<dbReference type="GO" id="GO:0008173">
    <property type="term" value="F:RNA methyltransferase activity"/>
    <property type="evidence" value="ECO:0007669"/>
    <property type="project" value="InterPro"/>
</dbReference>
<keyword evidence="2 5" id="KW-0489">Methyltransferase</keyword>
<dbReference type="SUPFAM" id="SSF75217">
    <property type="entry name" value="alpha/beta knot"/>
    <property type="match status" value="1"/>
</dbReference>
<evidence type="ECO:0000256" key="2">
    <source>
        <dbReference type="ARBA" id="ARBA00022603"/>
    </source>
</evidence>
<dbReference type="CDD" id="cd18095">
    <property type="entry name" value="SpoU-like_rRNA-MTase"/>
    <property type="match status" value="1"/>
</dbReference>
<dbReference type="GO" id="GO:0005737">
    <property type="term" value="C:cytoplasm"/>
    <property type="evidence" value="ECO:0007669"/>
    <property type="project" value="UniProtKB-ARBA"/>
</dbReference>
<evidence type="ECO:0000256" key="3">
    <source>
        <dbReference type="ARBA" id="ARBA00022679"/>
    </source>
</evidence>
<dbReference type="InterPro" id="IPR029064">
    <property type="entry name" value="Ribosomal_eL30-like_sf"/>
</dbReference>
<dbReference type="InterPro" id="IPR029028">
    <property type="entry name" value="Alpha/beta_knot_MTases"/>
</dbReference>